<dbReference type="PANTHER" id="PTHR12137:SF63">
    <property type="entry name" value="CARBOHYDRATE SULFOTRANSFERASE"/>
    <property type="match status" value="1"/>
</dbReference>
<reference evidence="10 11" key="1">
    <citation type="submission" date="2018-04" db="EMBL/GenBank/DDBJ databases">
        <authorList>
            <person name="Zhang X."/>
            <person name="Yuan J."/>
            <person name="Li F."/>
            <person name="Xiang J."/>
        </authorList>
    </citation>
    <scope>NUCLEOTIDE SEQUENCE [LARGE SCALE GENOMIC DNA]</scope>
    <source>
        <tissue evidence="10">Muscle</tissue>
    </source>
</reference>
<dbReference type="PANTHER" id="PTHR12137">
    <property type="entry name" value="CARBOHYDRATE SULFOTRANSFERASE"/>
    <property type="match status" value="1"/>
</dbReference>
<comment type="similarity">
    <text evidence="2 9">Belongs to the sulfotransferase 2 family.</text>
</comment>
<dbReference type="GO" id="GO:0016051">
    <property type="term" value="P:carbohydrate biosynthetic process"/>
    <property type="evidence" value="ECO:0007669"/>
    <property type="project" value="InterPro"/>
</dbReference>
<keyword evidence="3 9" id="KW-0808">Transferase</keyword>
<evidence type="ECO:0000256" key="1">
    <source>
        <dbReference type="ARBA" id="ARBA00004323"/>
    </source>
</evidence>
<evidence type="ECO:0000256" key="5">
    <source>
        <dbReference type="ARBA" id="ARBA00022989"/>
    </source>
</evidence>
<dbReference type="InterPro" id="IPR005331">
    <property type="entry name" value="Sulfotransferase"/>
</dbReference>
<evidence type="ECO:0000256" key="3">
    <source>
        <dbReference type="ARBA" id="ARBA00022679"/>
    </source>
</evidence>
<sequence>MKLIMLNRQWKIVFLAGVASLFVYVRVTDNGQVQEYKQGIRERVDYIMQNARLPSRGDVQVLLEALDDARRGFSGKQDTQGGMPETTLRSDTIIHQKSNASLDSEVTGRTSSSVPVSSVRKSNPTKEVVFPSVHDCNMTAYKEQIKNHKGPTIPTMNVYPCRSWHYPSRDTSWPIVVEPTKGKILESISLSHVEEEARELVEEGMEIQKARVARLADTCNSHPELFIRQYVSLVWDTSRSPPLVYCPIYKVASTTWMVYFQRLAHVNDDNHALDKYKKAGKERKKYMPRFGGGHRRVFEEYKAPSTSREKNQVFQSSLRFLVVRHPFTRLLSAYRDKIERPNPKPFAPYFEDLQRAIILKYRPPDSNITATTPTFPEFVDYIIDFTANLTTAQEWDENVVCWTPYWVQCGVCSSDYQVVIKLETMTEDEQFLAQIANLKEIQNVFEWRNHKKFSKSSKEVLPVYYKSLTKKQILLLYERFKIDFELFGYTVEEYLDYSDQK</sequence>
<keyword evidence="7" id="KW-0472">Membrane</keyword>
<evidence type="ECO:0000256" key="9">
    <source>
        <dbReference type="RuleBase" id="RU364020"/>
    </source>
</evidence>
<name>A0A3R7PM59_PENVA</name>
<evidence type="ECO:0000256" key="7">
    <source>
        <dbReference type="ARBA" id="ARBA00023136"/>
    </source>
</evidence>
<keyword evidence="5" id="KW-1133">Transmembrane helix</keyword>
<evidence type="ECO:0000256" key="8">
    <source>
        <dbReference type="ARBA" id="ARBA00023180"/>
    </source>
</evidence>
<accession>A0A3R7PM59</accession>
<keyword evidence="6 9" id="KW-0333">Golgi apparatus</keyword>
<dbReference type="GO" id="GO:0000139">
    <property type="term" value="C:Golgi membrane"/>
    <property type="evidence" value="ECO:0007669"/>
    <property type="project" value="UniProtKB-SubCell"/>
</dbReference>
<dbReference type="Pfam" id="PF03567">
    <property type="entry name" value="Sulfotransfer_2"/>
    <property type="match status" value="1"/>
</dbReference>
<keyword evidence="9" id="KW-0119">Carbohydrate metabolism</keyword>
<keyword evidence="4" id="KW-0812">Transmembrane</keyword>
<evidence type="ECO:0000313" key="11">
    <source>
        <dbReference type="Proteomes" id="UP000283509"/>
    </source>
</evidence>
<reference evidence="10 11" key="2">
    <citation type="submission" date="2019-01" db="EMBL/GenBank/DDBJ databases">
        <title>The decoding of complex shrimp genome reveals the adaptation for benthos swimmer, frequently molting mechanism and breeding impact on genome.</title>
        <authorList>
            <person name="Sun Y."/>
            <person name="Gao Y."/>
            <person name="Yu Y."/>
        </authorList>
    </citation>
    <scope>NUCLEOTIDE SEQUENCE [LARGE SCALE GENOMIC DNA]</scope>
    <source>
        <tissue evidence="10">Muscle</tissue>
    </source>
</reference>
<dbReference type="OrthoDB" id="6344558at2759"/>
<evidence type="ECO:0000256" key="6">
    <source>
        <dbReference type="ARBA" id="ARBA00023034"/>
    </source>
</evidence>
<evidence type="ECO:0000256" key="4">
    <source>
        <dbReference type="ARBA" id="ARBA00022692"/>
    </source>
</evidence>
<dbReference type="GO" id="GO:0008146">
    <property type="term" value="F:sulfotransferase activity"/>
    <property type="evidence" value="ECO:0007669"/>
    <property type="project" value="InterPro"/>
</dbReference>
<dbReference type="STRING" id="6689.A0A3R7PM59"/>
<comment type="subcellular location">
    <subcellularLocation>
        <location evidence="1 9">Golgi apparatus membrane</location>
        <topology evidence="1 9">Single-pass type II membrane protein</topology>
    </subcellularLocation>
</comment>
<gene>
    <name evidence="10" type="ORF">C7M84_010660</name>
</gene>
<evidence type="ECO:0000313" key="10">
    <source>
        <dbReference type="EMBL" id="ROT71034.1"/>
    </source>
</evidence>
<proteinExistence type="inferred from homology"/>
<dbReference type="AlphaFoldDB" id="A0A3R7PM59"/>
<dbReference type="EC" id="2.8.2.-" evidence="9"/>
<comment type="caution">
    <text evidence="10">The sequence shown here is derived from an EMBL/GenBank/DDBJ whole genome shotgun (WGS) entry which is preliminary data.</text>
</comment>
<evidence type="ECO:0000256" key="2">
    <source>
        <dbReference type="ARBA" id="ARBA00006339"/>
    </source>
</evidence>
<protein>
    <recommendedName>
        <fullName evidence="9">Carbohydrate sulfotransferase</fullName>
        <ecNumber evidence="9">2.8.2.-</ecNumber>
    </recommendedName>
</protein>
<dbReference type="EMBL" id="QCYY01002350">
    <property type="protein sequence ID" value="ROT71034.1"/>
    <property type="molecule type" value="Genomic_DNA"/>
</dbReference>
<dbReference type="InterPro" id="IPR018011">
    <property type="entry name" value="Carb_sulfotrans_8-10"/>
</dbReference>
<organism evidence="10 11">
    <name type="scientific">Penaeus vannamei</name>
    <name type="common">Whiteleg shrimp</name>
    <name type="synonym">Litopenaeus vannamei</name>
    <dbReference type="NCBI Taxonomy" id="6689"/>
    <lineage>
        <taxon>Eukaryota</taxon>
        <taxon>Metazoa</taxon>
        <taxon>Ecdysozoa</taxon>
        <taxon>Arthropoda</taxon>
        <taxon>Crustacea</taxon>
        <taxon>Multicrustacea</taxon>
        <taxon>Malacostraca</taxon>
        <taxon>Eumalacostraca</taxon>
        <taxon>Eucarida</taxon>
        <taxon>Decapoda</taxon>
        <taxon>Dendrobranchiata</taxon>
        <taxon>Penaeoidea</taxon>
        <taxon>Penaeidae</taxon>
        <taxon>Penaeus</taxon>
    </lineage>
</organism>
<dbReference type="Proteomes" id="UP000283509">
    <property type="component" value="Unassembled WGS sequence"/>
</dbReference>
<keyword evidence="8 9" id="KW-0325">Glycoprotein</keyword>
<keyword evidence="11" id="KW-1185">Reference proteome</keyword>
<keyword evidence="9" id="KW-0735">Signal-anchor</keyword>